<feature type="region of interest" description="Disordered" evidence="1">
    <location>
        <begin position="57"/>
        <end position="83"/>
    </location>
</feature>
<evidence type="ECO:0000313" key="2">
    <source>
        <dbReference type="EMBL" id="KAJ7650119.1"/>
    </source>
</evidence>
<dbReference type="EMBL" id="JARKIF010000001">
    <property type="protein sequence ID" value="KAJ7650119.1"/>
    <property type="molecule type" value="Genomic_DNA"/>
</dbReference>
<name>A0AAD7CIR9_9AGAR</name>
<sequence>MQAPPNAFFSGYSMPSIYYRKLASALRSEPYPPPDSDTEFMEFVGYYKNWRRRLSEEDHPKAPSPKILNTDKGSLNLSMEDDPDTKLFFPTRWAPAGEEDVPSEEHQLENEADRARRDVLLALILERNHFEVDKSFLRFECVKRIHPLHDRYYGVRQSYRRESLAIDQSL</sequence>
<evidence type="ECO:0000256" key="1">
    <source>
        <dbReference type="SAM" id="MobiDB-lite"/>
    </source>
</evidence>
<dbReference type="AlphaFoldDB" id="A0AAD7CIR9"/>
<protein>
    <submittedName>
        <fullName evidence="2">Uncharacterized protein</fullName>
    </submittedName>
</protein>
<proteinExistence type="predicted"/>
<comment type="caution">
    <text evidence="2">The sequence shown here is derived from an EMBL/GenBank/DDBJ whole genome shotgun (WGS) entry which is preliminary data.</text>
</comment>
<gene>
    <name evidence="2" type="ORF">FB45DRAFT_1017523</name>
</gene>
<accession>A0AAD7CIR9</accession>
<keyword evidence="3" id="KW-1185">Reference proteome</keyword>
<evidence type="ECO:0000313" key="3">
    <source>
        <dbReference type="Proteomes" id="UP001221142"/>
    </source>
</evidence>
<organism evidence="2 3">
    <name type="scientific">Roridomyces roridus</name>
    <dbReference type="NCBI Taxonomy" id="1738132"/>
    <lineage>
        <taxon>Eukaryota</taxon>
        <taxon>Fungi</taxon>
        <taxon>Dikarya</taxon>
        <taxon>Basidiomycota</taxon>
        <taxon>Agaricomycotina</taxon>
        <taxon>Agaricomycetes</taxon>
        <taxon>Agaricomycetidae</taxon>
        <taxon>Agaricales</taxon>
        <taxon>Marasmiineae</taxon>
        <taxon>Mycenaceae</taxon>
        <taxon>Roridomyces</taxon>
    </lineage>
</organism>
<reference evidence="2" key="1">
    <citation type="submission" date="2023-03" db="EMBL/GenBank/DDBJ databases">
        <title>Massive genome expansion in bonnet fungi (Mycena s.s.) driven by repeated elements and novel gene families across ecological guilds.</title>
        <authorList>
            <consortium name="Lawrence Berkeley National Laboratory"/>
            <person name="Harder C.B."/>
            <person name="Miyauchi S."/>
            <person name="Viragh M."/>
            <person name="Kuo A."/>
            <person name="Thoen E."/>
            <person name="Andreopoulos B."/>
            <person name="Lu D."/>
            <person name="Skrede I."/>
            <person name="Drula E."/>
            <person name="Henrissat B."/>
            <person name="Morin E."/>
            <person name="Kohler A."/>
            <person name="Barry K."/>
            <person name="LaButti K."/>
            <person name="Morin E."/>
            <person name="Salamov A."/>
            <person name="Lipzen A."/>
            <person name="Mereny Z."/>
            <person name="Hegedus B."/>
            <person name="Baldrian P."/>
            <person name="Stursova M."/>
            <person name="Weitz H."/>
            <person name="Taylor A."/>
            <person name="Grigoriev I.V."/>
            <person name="Nagy L.G."/>
            <person name="Martin F."/>
            <person name="Kauserud H."/>
        </authorList>
    </citation>
    <scope>NUCLEOTIDE SEQUENCE</scope>
    <source>
        <strain evidence="2">9284</strain>
    </source>
</reference>
<dbReference type="Proteomes" id="UP001221142">
    <property type="component" value="Unassembled WGS sequence"/>
</dbReference>